<proteinExistence type="inferred from homology"/>
<evidence type="ECO:0000256" key="3">
    <source>
        <dbReference type="ARBA" id="ARBA00022723"/>
    </source>
</evidence>
<evidence type="ECO:0000259" key="8">
    <source>
        <dbReference type="PROSITE" id="PS51819"/>
    </source>
</evidence>
<dbReference type="EMBL" id="AM167904">
    <property type="protein sequence ID" value="CAJ48875.1"/>
    <property type="molecule type" value="Genomic_DNA"/>
</dbReference>
<evidence type="ECO:0000256" key="1">
    <source>
        <dbReference type="ARBA" id="ARBA00008784"/>
    </source>
</evidence>
<keyword evidence="4" id="KW-0677">Repeat</keyword>
<evidence type="ECO:0000313" key="10">
    <source>
        <dbReference type="Proteomes" id="UP000001977"/>
    </source>
</evidence>
<dbReference type="NCBIfam" id="TIGR02295">
    <property type="entry name" value="HpaD"/>
    <property type="match status" value="1"/>
</dbReference>
<keyword evidence="7 9" id="KW-0560">Oxidoreductase</keyword>
<reference evidence="9 10" key="1">
    <citation type="journal article" date="2006" name="J. Bacteriol.">
        <title>Comparison of the genome sequence of the poultry pathogen Bordetella avium with those of B. bronchiseptica, B. pertussis, and B. parapertussis reveals extensive diversity in surface structures associated with host interaction.</title>
        <authorList>
            <person name="Sebaihia M."/>
            <person name="Preston A."/>
            <person name="Maskell D.J."/>
            <person name="Kuzmiak H."/>
            <person name="Connell T.D."/>
            <person name="King N.D."/>
            <person name="Orndorff P.E."/>
            <person name="Miyamoto D.M."/>
            <person name="Thomson N.R."/>
            <person name="Harris D."/>
            <person name="Goble A."/>
            <person name="Lord A."/>
            <person name="Murphy L."/>
            <person name="Quail M.A."/>
            <person name="Rutter S."/>
            <person name="Squares R."/>
            <person name="Squares S."/>
            <person name="Woodward J."/>
            <person name="Parkhill J."/>
            <person name="Temple L.M."/>
        </authorList>
    </citation>
    <scope>NUCLEOTIDE SEQUENCE [LARGE SCALE GENOMIC DNA]</scope>
    <source>
        <strain evidence="9 10">197N</strain>
    </source>
</reference>
<dbReference type="EC" id="1.13.11.2" evidence="9"/>
<keyword evidence="5" id="KW-0058">Aromatic hydrocarbons catabolism</keyword>
<comment type="similarity">
    <text evidence="1">Belongs to the extradiol ring-cleavage dioxygenase family.</text>
</comment>
<dbReference type="Gene3D" id="3.10.180.10">
    <property type="entry name" value="2,3-Dihydroxybiphenyl 1,2-Dioxygenase, domain 1"/>
    <property type="match status" value="2"/>
</dbReference>
<dbReference type="OrthoDB" id="9795618at2"/>
<evidence type="ECO:0000256" key="2">
    <source>
        <dbReference type="ARBA" id="ARBA00011881"/>
    </source>
</evidence>
<dbReference type="InterPro" id="IPR029068">
    <property type="entry name" value="Glyas_Bleomycin-R_OHBP_Dase"/>
</dbReference>
<dbReference type="Pfam" id="PF22247">
    <property type="entry name" value="Diox-like_N"/>
    <property type="match status" value="1"/>
</dbReference>
<dbReference type="GO" id="GO:0018577">
    <property type="term" value="F:catechol 2,3-dioxygenase activity"/>
    <property type="evidence" value="ECO:0007669"/>
    <property type="project" value="UniProtKB-EC"/>
</dbReference>
<dbReference type="KEGG" id="bav:BAV1269"/>
<evidence type="ECO:0000256" key="5">
    <source>
        <dbReference type="ARBA" id="ARBA00022797"/>
    </source>
</evidence>
<protein>
    <submittedName>
        <fullName evidence="9">Catechol 2,3-dioxygenase (Metapyrocatechase)</fullName>
        <ecNumber evidence="9">1.13.11.2</ecNumber>
    </submittedName>
</protein>
<dbReference type="PANTHER" id="PTHR21366">
    <property type="entry name" value="GLYOXALASE FAMILY PROTEIN"/>
    <property type="match status" value="1"/>
</dbReference>
<dbReference type="STRING" id="360910.BAV1269"/>
<dbReference type="InterPro" id="IPR037523">
    <property type="entry name" value="VOC_core"/>
</dbReference>
<dbReference type="InterPro" id="IPR050383">
    <property type="entry name" value="GlyoxalaseI/FosfomycinResist"/>
</dbReference>
<comment type="subunit">
    <text evidence="2">Homotetramer.</text>
</comment>
<organism evidence="9 10">
    <name type="scientific">Bordetella avium (strain 197N)</name>
    <dbReference type="NCBI Taxonomy" id="360910"/>
    <lineage>
        <taxon>Bacteria</taxon>
        <taxon>Pseudomonadati</taxon>
        <taxon>Pseudomonadota</taxon>
        <taxon>Betaproteobacteria</taxon>
        <taxon>Burkholderiales</taxon>
        <taxon>Alcaligenaceae</taxon>
        <taxon>Bordetella</taxon>
    </lineage>
</organism>
<dbReference type="SUPFAM" id="SSF54593">
    <property type="entry name" value="Glyoxalase/Bleomycin resistance protein/Dihydroxybiphenyl dioxygenase"/>
    <property type="match status" value="1"/>
</dbReference>
<dbReference type="HOGENOM" id="CLU_052361_3_0_4"/>
<dbReference type="InterPro" id="IPR004360">
    <property type="entry name" value="Glyas_Fos-R_dOase_dom"/>
</dbReference>
<evidence type="ECO:0000256" key="7">
    <source>
        <dbReference type="ARBA" id="ARBA00023002"/>
    </source>
</evidence>
<dbReference type="AlphaFoldDB" id="Q2L314"/>
<feature type="domain" description="VOC" evidence="8">
    <location>
        <begin position="148"/>
        <end position="270"/>
    </location>
</feature>
<evidence type="ECO:0000256" key="4">
    <source>
        <dbReference type="ARBA" id="ARBA00022737"/>
    </source>
</evidence>
<feature type="domain" description="VOC" evidence="8">
    <location>
        <begin position="13"/>
        <end position="127"/>
    </location>
</feature>
<dbReference type="InterPro" id="IPR054560">
    <property type="entry name" value="XylE-like_N"/>
</dbReference>
<evidence type="ECO:0000313" key="9">
    <source>
        <dbReference type="EMBL" id="CAJ48875.1"/>
    </source>
</evidence>
<dbReference type="InterPro" id="IPR011981">
    <property type="entry name" value="DHPA_dOase_Mn/Fe"/>
</dbReference>
<name>Q2L314_BORA1</name>
<dbReference type="Pfam" id="PF22632">
    <property type="entry name" value="BphC_D1"/>
    <property type="match status" value="1"/>
</dbReference>
<dbReference type="PROSITE" id="PS51819">
    <property type="entry name" value="VOC"/>
    <property type="match status" value="2"/>
</dbReference>
<gene>
    <name evidence="9" type="ordered locus">BAV1269</name>
</gene>
<dbReference type="GO" id="GO:0046872">
    <property type="term" value="F:metal ion binding"/>
    <property type="evidence" value="ECO:0007669"/>
    <property type="project" value="UniProtKB-KW"/>
</dbReference>
<keyword evidence="3" id="KW-0479">Metal-binding</keyword>
<sequence>MNNPSQGSFNILRLGYMEFQVTDLERARDFYVDVIGLFESDRDANAVYLRATEDREHHCMILRKAERPGVNHFAFKVSCEQDLDVLEAKHRAMGLPTRWFAAGERYAQGRTLLVQDPLGFPVAYYASMAPVEWLLQKYHLHRHGVPTRLDHVNVLTPDAQKGYDWYVNELGFNAAELTESDPPEQRIWASWLYRKSTVHDIAVMTGNGPAVHHVGFSVLEPMGVIRAADALAGAGYADNIERGPARHGISNALFVYVRDPDGNRFELYTGDYMTTDRNADPVRWNVNNPRRQTLWGPPPPRRWYEESMSVASIETGQVLEPQPALLAAIPNYID</sequence>
<keyword evidence="6" id="KW-0223">Dioxygenase</keyword>
<evidence type="ECO:0000256" key="6">
    <source>
        <dbReference type="ARBA" id="ARBA00022964"/>
    </source>
</evidence>
<dbReference type="RefSeq" id="WP_012416948.1">
    <property type="nucleotide sequence ID" value="NC_010645.1"/>
</dbReference>
<dbReference type="eggNOG" id="COG0346">
    <property type="taxonomic scope" value="Bacteria"/>
</dbReference>
<dbReference type="Pfam" id="PF00903">
    <property type="entry name" value="Glyoxalase"/>
    <property type="match status" value="1"/>
</dbReference>
<dbReference type="Proteomes" id="UP000001977">
    <property type="component" value="Chromosome"/>
</dbReference>
<accession>Q2L314</accession>
<keyword evidence="10" id="KW-1185">Reference proteome</keyword>